<feature type="chain" id="PRO_5047221213" evidence="3">
    <location>
        <begin position="25"/>
        <end position="379"/>
    </location>
</feature>
<sequence length="379" mass="39280">MDRRSFVRGTGAGVALGCASAVHAAFEPGAVADTINIGQSAVLSGTLGPSVQLMQAGARLVFDEVNAQGGIADRKLKLIPLDDAFDPAKAQANYQTLIQKHNVLACFCGVGAAATLAGLGPLRASGTPLVGATAVVDSVRDKSEGVAYYTRASQQREARALVRHLATVGIQRIAVGHIGTPGGEEVLSQVKDAAAKSNITVVGAVPVAPDASNTAAAGKSLAQLQAQAVILYLTAAPAAALVQAVWASGAAPSFYGMSILAGEVAAKLLGEKSRGIAISQVTPYPWDGAEADAIRYRQSAEKAKVPVGYHSYEGYISARVLVQAIRLAGRDPTRAGLHASLRRLRTRVATLDVDFSSGRTTGVEFVELVQVRSDGRYVR</sequence>
<dbReference type="Proteomes" id="UP001363010">
    <property type="component" value="Unassembled WGS sequence"/>
</dbReference>
<evidence type="ECO:0000256" key="2">
    <source>
        <dbReference type="ARBA" id="ARBA00022729"/>
    </source>
</evidence>
<dbReference type="Pfam" id="PF13458">
    <property type="entry name" value="Peripla_BP_6"/>
    <property type="match status" value="1"/>
</dbReference>
<dbReference type="InterPro" id="IPR028082">
    <property type="entry name" value="Peripla_BP_I"/>
</dbReference>
<dbReference type="EMBL" id="JBBKZV010000003">
    <property type="protein sequence ID" value="MEJ8822099.1"/>
    <property type="molecule type" value="Genomic_DNA"/>
</dbReference>
<dbReference type="SUPFAM" id="SSF53822">
    <property type="entry name" value="Periplasmic binding protein-like I"/>
    <property type="match status" value="1"/>
</dbReference>
<dbReference type="CDD" id="cd06326">
    <property type="entry name" value="PBP1_ABC_ligand_binding-like"/>
    <property type="match status" value="1"/>
</dbReference>
<comment type="caution">
    <text evidence="5">The sequence shown here is derived from an EMBL/GenBank/DDBJ whole genome shotgun (WGS) entry which is preliminary data.</text>
</comment>
<keyword evidence="2 3" id="KW-0732">Signal</keyword>
<reference evidence="5 6" key="1">
    <citation type="submission" date="2024-03" db="EMBL/GenBank/DDBJ databases">
        <title>Novel species of the genus Variovorax.</title>
        <authorList>
            <person name="Liu Q."/>
            <person name="Xin Y.-H."/>
        </authorList>
    </citation>
    <scope>NUCLEOTIDE SEQUENCE [LARGE SCALE GENOMIC DNA]</scope>
    <source>
        <strain evidence="5 6">KACC 18501</strain>
    </source>
</reference>
<accession>A0ABU8VWA9</accession>
<keyword evidence="6" id="KW-1185">Reference proteome</keyword>
<feature type="signal peptide" evidence="3">
    <location>
        <begin position="1"/>
        <end position="24"/>
    </location>
</feature>
<organism evidence="5 6">
    <name type="scientific">Variovorax humicola</name>
    <dbReference type="NCBI Taxonomy" id="1769758"/>
    <lineage>
        <taxon>Bacteria</taxon>
        <taxon>Pseudomonadati</taxon>
        <taxon>Pseudomonadota</taxon>
        <taxon>Betaproteobacteria</taxon>
        <taxon>Burkholderiales</taxon>
        <taxon>Comamonadaceae</taxon>
        <taxon>Variovorax</taxon>
    </lineage>
</organism>
<proteinExistence type="inferred from homology"/>
<dbReference type="PANTHER" id="PTHR47235">
    <property type="entry name" value="BLR6548 PROTEIN"/>
    <property type="match status" value="1"/>
</dbReference>
<dbReference type="InterPro" id="IPR028081">
    <property type="entry name" value="Leu-bd"/>
</dbReference>
<evidence type="ECO:0000313" key="6">
    <source>
        <dbReference type="Proteomes" id="UP001363010"/>
    </source>
</evidence>
<dbReference type="Gene3D" id="3.40.50.2300">
    <property type="match status" value="2"/>
</dbReference>
<evidence type="ECO:0000256" key="3">
    <source>
        <dbReference type="SAM" id="SignalP"/>
    </source>
</evidence>
<dbReference type="PROSITE" id="PS51318">
    <property type="entry name" value="TAT"/>
    <property type="match status" value="1"/>
</dbReference>
<evidence type="ECO:0000256" key="1">
    <source>
        <dbReference type="ARBA" id="ARBA00010062"/>
    </source>
</evidence>
<gene>
    <name evidence="5" type="ORF">WKW80_08610</name>
</gene>
<feature type="domain" description="Leucine-binding protein" evidence="4">
    <location>
        <begin position="34"/>
        <end position="375"/>
    </location>
</feature>
<dbReference type="RefSeq" id="WP_340363141.1">
    <property type="nucleotide sequence ID" value="NZ_JBBKZV010000003.1"/>
</dbReference>
<dbReference type="InterPro" id="IPR006311">
    <property type="entry name" value="TAT_signal"/>
</dbReference>
<evidence type="ECO:0000259" key="4">
    <source>
        <dbReference type="Pfam" id="PF13458"/>
    </source>
</evidence>
<dbReference type="PANTHER" id="PTHR47235:SF1">
    <property type="entry name" value="BLR6548 PROTEIN"/>
    <property type="match status" value="1"/>
</dbReference>
<evidence type="ECO:0000313" key="5">
    <source>
        <dbReference type="EMBL" id="MEJ8822099.1"/>
    </source>
</evidence>
<protein>
    <submittedName>
        <fullName evidence="5">ABC transporter substrate-binding protein</fullName>
    </submittedName>
</protein>
<comment type="similarity">
    <text evidence="1">Belongs to the leucine-binding protein family.</text>
</comment>
<name>A0ABU8VWA9_9BURK</name>